<comment type="caution">
    <text evidence="1">The sequence shown here is derived from an EMBL/GenBank/DDBJ whole genome shotgun (WGS) entry which is preliminary data.</text>
</comment>
<accession>A0A0F9LVL8</accession>
<dbReference type="Gene3D" id="3.30.420.10">
    <property type="entry name" value="Ribonuclease H-like superfamily/Ribonuclease H"/>
    <property type="match status" value="1"/>
</dbReference>
<protein>
    <submittedName>
        <fullName evidence="1">Uncharacterized protein</fullName>
    </submittedName>
</protein>
<sequence>MKFVSIDIETTGLNPVTDQILHIAAVVEDTSIDPLPSITDLPFFERIIDPGRIDGDAFALAMNHDLICALRDVHGDYTVYRDRKIEVKEVGAWWGGFYHWLFHHFGDPTKRPLRFPKKIAVAGKNAAGFDLPFIYNNLRDGNPGIFHHRVIDPGSVIMGARPELWDELEQLPGLSDVVSSEVTHDALDDARAVVEALRVLRGAQ</sequence>
<gene>
    <name evidence="1" type="ORF">LCGC14_1534970</name>
</gene>
<reference evidence="1" key="1">
    <citation type="journal article" date="2015" name="Nature">
        <title>Complex archaea that bridge the gap between prokaryotes and eukaryotes.</title>
        <authorList>
            <person name="Spang A."/>
            <person name="Saw J.H."/>
            <person name="Jorgensen S.L."/>
            <person name="Zaremba-Niedzwiedzka K."/>
            <person name="Martijn J."/>
            <person name="Lind A.E."/>
            <person name="van Eijk R."/>
            <person name="Schleper C."/>
            <person name="Guy L."/>
            <person name="Ettema T.J."/>
        </authorList>
    </citation>
    <scope>NUCLEOTIDE SEQUENCE</scope>
</reference>
<dbReference type="EMBL" id="LAZR01011550">
    <property type="protein sequence ID" value="KKM61112.1"/>
    <property type="molecule type" value="Genomic_DNA"/>
</dbReference>
<dbReference type="InterPro" id="IPR012337">
    <property type="entry name" value="RNaseH-like_sf"/>
</dbReference>
<dbReference type="SUPFAM" id="SSF53098">
    <property type="entry name" value="Ribonuclease H-like"/>
    <property type="match status" value="1"/>
</dbReference>
<dbReference type="InterPro" id="IPR036397">
    <property type="entry name" value="RNaseH_sf"/>
</dbReference>
<evidence type="ECO:0000313" key="1">
    <source>
        <dbReference type="EMBL" id="KKM61112.1"/>
    </source>
</evidence>
<proteinExistence type="predicted"/>
<organism evidence="1">
    <name type="scientific">marine sediment metagenome</name>
    <dbReference type="NCBI Taxonomy" id="412755"/>
    <lineage>
        <taxon>unclassified sequences</taxon>
        <taxon>metagenomes</taxon>
        <taxon>ecological metagenomes</taxon>
    </lineage>
</organism>
<dbReference type="AlphaFoldDB" id="A0A0F9LVL8"/>
<name>A0A0F9LVL8_9ZZZZ</name>
<dbReference type="GO" id="GO:0003676">
    <property type="term" value="F:nucleic acid binding"/>
    <property type="evidence" value="ECO:0007669"/>
    <property type="project" value="InterPro"/>
</dbReference>